<gene>
    <name evidence="1" type="ORF">PL78_17090</name>
</gene>
<evidence type="ECO:0000313" key="2">
    <source>
        <dbReference type="Proteomes" id="UP000266744"/>
    </source>
</evidence>
<reference evidence="2" key="1">
    <citation type="journal article" date="2016" name="Toxins">
        <title>The Draft Genome Sequence of the Yersinia entomophaga Entomopathogenic Type Strain MH96T.</title>
        <authorList>
            <person name="Hurst M.R."/>
            <person name="Beattie A."/>
            <person name="Altermann E."/>
            <person name="Moraga R.M."/>
            <person name="Harper L.A."/>
            <person name="Calder J."/>
            <person name="Laugraud A."/>
        </authorList>
    </citation>
    <scope>NUCLEOTIDE SEQUENCE [LARGE SCALE GENOMIC DNA]</scope>
    <source>
        <strain evidence="2">MH96</strain>
    </source>
</reference>
<accession>A0ABN4Q201</accession>
<name>A0ABN4Q201_YERET</name>
<organism evidence="1 2">
    <name type="scientific">Yersinia entomophaga</name>
    <dbReference type="NCBI Taxonomy" id="935293"/>
    <lineage>
        <taxon>Bacteria</taxon>
        <taxon>Pseudomonadati</taxon>
        <taxon>Pseudomonadota</taxon>
        <taxon>Gammaproteobacteria</taxon>
        <taxon>Enterobacterales</taxon>
        <taxon>Yersiniaceae</taxon>
        <taxon>Yersinia</taxon>
    </lineage>
</organism>
<evidence type="ECO:0008006" key="3">
    <source>
        <dbReference type="Google" id="ProtNLM"/>
    </source>
</evidence>
<dbReference type="Proteomes" id="UP000266744">
    <property type="component" value="Chromosome"/>
</dbReference>
<protein>
    <recommendedName>
        <fullName evidence="3">DeoR faimly transcriptional regulator</fullName>
    </recommendedName>
</protein>
<dbReference type="EMBL" id="CP010029">
    <property type="protein sequence ID" value="ANI31527.1"/>
    <property type="molecule type" value="Genomic_DNA"/>
</dbReference>
<evidence type="ECO:0000313" key="1">
    <source>
        <dbReference type="EMBL" id="ANI31527.1"/>
    </source>
</evidence>
<sequence>MKQQLMLCSEKSYLIAEGIKFNKFSFHKVADLTQFDGVITDGAIPKKTIDMSISKNTEIDLIEI</sequence>
<keyword evidence="2" id="KW-1185">Reference proteome</keyword>
<proteinExistence type="predicted"/>